<evidence type="ECO:0000313" key="5">
    <source>
        <dbReference type="Proteomes" id="UP000177737"/>
    </source>
</evidence>
<reference evidence="4 5" key="1">
    <citation type="journal article" date="2016" name="Nat. Commun.">
        <title>Thousands of microbial genomes shed light on interconnected biogeochemical processes in an aquifer system.</title>
        <authorList>
            <person name="Anantharaman K."/>
            <person name="Brown C.T."/>
            <person name="Hug L.A."/>
            <person name="Sharon I."/>
            <person name="Castelle C.J."/>
            <person name="Probst A.J."/>
            <person name="Thomas B.C."/>
            <person name="Singh A."/>
            <person name="Wilkins M.J."/>
            <person name="Karaoz U."/>
            <person name="Brodie E.L."/>
            <person name="Williams K.H."/>
            <person name="Hubbard S.S."/>
            <person name="Banfield J.F."/>
        </authorList>
    </citation>
    <scope>NUCLEOTIDE SEQUENCE [LARGE SCALE GENOMIC DNA]</scope>
</reference>
<keyword evidence="2" id="KW-0812">Transmembrane</keyword>
<keyword evidence="2" id="KW-0472">Membrane</keyword>
<sequence length="401" mass="42729">MKLNVKLPTITLPKLPIPKASLSVLTILTLTLLGFFGYKTVTLGNSLANLQKEKNTLSEELSKTSNELSEIKNQDQVKINLELKANIKNIETTYSSAVNSYEELLKLKESTDDTEDLDELFTEALVLLSKQNYSSASATLSTLNKQIDEQQAKLTATVVAIPQNVPTSNAPPGSGYSRQQVSSDAGNFMVSLVAADLGSTKVIVDTASDGTCGDNCPVLPLATYVSRSGAYAGVNGSYFCPASYPSCAGKTNTFDLLVMNKNKTYFNSDNNVYSNNPAVVFGSGYIRFLTAASQWGRDTGIDGMLSNYPLLVFNSNVAFGGDDDPKKGSKGNRSFVANKGNTVYIGVVHSATVAESARALKALGMENALNLDDGGSTALWSGGYKVGPGRDLPNVILFVGK</sequence>
<organism evidence="4 5">
    <name type="scientific">Candidatus Woesebacteria bacterium GWC1_42_13</name>
    <dbReference type="NCBI Taxonomy" id="1802475"/>
    <lineage>
        <taxon>Bacteria</taxon>
        <taxon>Candidatus Woeseibacteriota</taxon>
    </lineage>
</organism>
<gene>
    <name evidence="4" type="ORF">A2129_00655</name>
</gene>
<comment type="caution">
    <text evidence="4">The sequence shown here is derived from an EMBL/GenBank/DDBJ whole genome shotgun (WGS) entry which is preliminary data.</text>
</comment>
<dbReference type="AlphaFoldDB" id="A0A1F7WWM4"/>
<dbReference type="InterPro" id="IPR018711">
    <property type="entry name" value="NAGPA"/>
</dbReference>
<evidence type="ECO:0000256" key="2">
    <source>
        <dbReference type="SAM" id="Phobius"/>
    </source>
</evidence>
<feature type="domain" description="Phosphodiester glycosidase" evidence="3">
    <location>
        <begin position="229"/>
        <end position="398"/>
    </location>
</feature>
<dbReference type="EMBL" id="MGFN01000013">
    <property type="protein sequence ID" value="OGM07103.1"/>
    <property type="molecule type" value="Genomic_DNA"/>
</dbReference>
<dbReference type="Pfam" id="PF09992">
    <property type="entry name" value="NAGPA"/>
    <property type="match status" value="1"/>
</dbReference>
<keyword evidence="2" id="KW-1133">Transmembrane helix</keyword>
<evidence type="ECO:0000259" key="3">
    <source>
        <dbReference type="Pfam" id="PF09992"/>
    </source>
</evidence>
<keyword evidence="1" id="KW-0175">Coiled coil</keyword>
<accession>A0A1F7WWM4</accession>
<evidence type="ECO:0000256" key="1">
    <source>
        <dbReference type="SAM" id="Coils"/>
    </source>
</evidence>
<evidence type="ECO:0000313" key="4">
    <source>
        <dbReference type="EMBL" id="OGM07103.1"/>
    </source>
</evidence>
<protein>
    <recommendedName>
        <fullName evidence="3">Phosphodiester glycosidase domain-containing protein</fullName>
    </recommendedName>
</protein>
<proteinExistence type="predicted"/>
<feature type="coiled-coil region" evidence="1">
    <location>
        <begin position="47"/>
        <end position="74"/>
    </location>
</feature>
<feature type="transmembrane region" description="Helical" evidence="2">
    <location>
        <begin position="20"/>
        <end position="38"/>
    </location>
</feature>
<dbReference type="Proteomes" id="UP000177737">
    <property type="component" value="Unassembled WGS sequence"/>
</dbReference>
<name>A0A1F7WWM4_9BACT</name>